<proteinExistence type="predicted"/>
<feature type="transmembrane region" description="Helical" evidence="1">
    <location>
        <begin position="6"/>
        <end position="28"/>
    </location>
</feature>
<evidence type="ECO:0000313" key="3">
    <source>
        <dbReference type="Proteomes" id="UP000823896"/>
    </source>
</evidence>
<evidence type="ECO:0000313" key="2">
    <source>
        <dbReference type="EMBL" id="HJC35939.1"/>
    </source>
</evidence>
<name>A0A9D2SVI9_9FIRM</name>
<feature type="transmembrane region" description="Helical" evidence="1">
    <location>
        <begin position="118"/>
        <end position="138"/>
    </location>
</feature>
<organism evidence="2 3">
    <name type="scientific">Candidatus Merdibacter merdavium</name>
    <dbReference type="NCBI Taxonomy" id="2838692"/>
    <lineage>
        <taxon>Bacteria</taxon>
        <taxon>Bacillati</taxon>
        <taxon>Bacillota</taxon>
        <taxon>Erysipelotrichia</taxon>
        <taxon>Erysipelotrichales</taxon>
        <taxon>Erysipelotrichaceae</taxon>
        <taxon>Merdibacter</taxon>
    </lineage>
</organism>
<keyword evidence="1" id="KW-0812">Transmembrane</keyword>
<dbReference type="Proteomes" id="UP000823896">
    <property type="component" value="Unassembled WGS sequence"/>
</dbReference>
<dbReference type="AlphaFoldDB" id="A0A9D2SVI9"/>
<gene>
    <name evidence="2" type="ORF">H9702_02260</name>
</gene>
<evidence type="ECO:0000256" key="1">
    <source>
        <dbReference type="SAM" id="Phobius"/>
    </source>
</evidence>
<comment type="caution">
    <text evidence="2">The sequence shown here is derived from an EMBL/GenBank/DDBJ whole genome shotgun (WGS) entry which is preliminary data.</text>
</comment>
<sequence length="140" mass="16028">MKNDALNVMIYAHFICYGCNNAFLIYLYRKLSMLGEIRSFIIPRIGAHKAENHILVNNVAAVLTYQLILNLFLFLFYDVIVGEWLAYVPAFLVLNTFMCFIESTIVSFAFFRKRGIALIMIAICVNMAFHYLAVPALFPA</sequence>
<accession>A0A9D2SVI9</accession>
<feature type="transmembrane region" description="Helical" evidence="1">
    <location>
        <begin position="89"/>
        <end position="111"/>
    </location>
</feature>
<keyword evidence="1" id="KW-1133">Transmembrane helix</keyword>
<reference evidence="2" key="2">
    <citation type="submission" date="2021-04" db="EMBL/GenBank/DDBJ databases">
        <authorList>
            <person name="Gilroy R."/>
        </authorList>
    </citation>
    <scope>NUCLEOTIDE SEQUENCE</scope>
    <source>
        <strain evidence="2">CHK187-11901</strain>
    </source>
</reference>
<keyword evidence="1" id="KW-0472">Membrane</keyword>
<dbReference type="EMBL" id="DWWM01000011">
    <property type="protein sequence ID" value="HJC35939.1"/>
    <property type="molecule type" value="Genomic_DNA"/>
</dbReference>
<reference evidence="2" key="1">
    <citation type="journal article" date="2021" name="PeerJ">
        <title>Extensive microbial diversity within the chicken gut microbiome revealed by metagenomics and culture.</title>
        <authorList>
            <person name="Gilroy R."/>
            <person name="Ravi A."/>
            <person name="Getino M."/>
            <person name="Pursley I."/>
            <person name="Horton D.L."/>
            <person name="Alikhan N.F."/>
            <person name="Baker D."/>
            <person name="Gharbi K."/>
            <person name="Hall N."/>
            <person name="Watson M."/>
            <person name="Adriaenssens E.M."/>
            <person name="Foster-Nyarko E."/>
            <person name="Jarju S."/>
            <person name="Secka A."/>
            <person name="Antonio M."/>
            <person name="Oren A."/>
            <person name="Chaudhuri R.R."/>
            <person name="La Ragione R."/>
            <person name="Hildebrand F."/>
            <person name="Pallen M.J."/>
        </authorList>
    </citation>
    <scope>NUCLEOTIDE SEQUENCE</scope>
    <source>
        <strain evidence="2">CHK187-11901</strain>
    </source>
</reference>
<feature type="transmembrane region" description="Helical" evidence="1">
    <location>
        <begin position="54"/>
        <end position="77"/>
    </location>
</feature>
<protein>
    <submittedName>
        <fullName evidence="2">Uncharacterized protein</fullName>
    </submittedName>
</protein>